<evidence type="ECO:0000313" key="2">
    <source>
        <dbReference type="WBParaSite" id="ALUE_0000949001-mRNA-1"/>
    </source>
</evidence>
<accession>A0A0M3I082</accession>
<dbReference type="WBParaSite" id="ALUE_0000949001-mRNA-1">
    <property type="protein sequence ID" value="ALUE_0000949001-mRNA-1"/>
    <property type="gene ID" value="ALUE_0000949001"/>
</dbReference>
<name>A0A0M3I082_ASCLU</name>
<protein>
    <submittedName>
        <fullName evidence="2">Retrotransposon gag protein</fullName>
    </submittedName>
</protein>
<dbReference type="AlphaFoldDB" id="A0A0M3I082"/>
<dbReference type="Proteomes" id="UP000036681">
    <property type="component" value="Unplaced"/>
</dbReference>
<reference evidence="2" key="1">
    <citation type="submission" date="2017-02" db="UniProtKB">
        <authorList>
            <consortium name="WormBaseParasite"/>
        </authorList>
    </citation>
    <scope>IDENTIFICATION</scope>
</reference>
<keyword evidence="1" id="KW-1185">Reference proteome</keyword>
<evidence type="ECO:0000313" key="1">
    <source>
        <dbReference type="Proteomes" id="UP000036681"/>
    </source>
</evidence>
<sequence length="71" mass="8246">MDEYEYVKLSELYVEIMIELVTQIREEMKQLHGKLMALMSKFTVTAVEAQQRMMAVFKNDARENNVGTGDV</sequence>
<organism evidence="1 2">
    <name type="scientific">Ascaris lumbricoides</name>
    <name type="common">Giant roundworm</name>
    <dbReference type="NCBI Taxonomy" id="6252"/>
    <lineage>
        <taxon>Eukaryota</taxon>
        <taxon>Metazoa</taxon>
        <taxon>Ecdysozoa</taxon>
        <taxon>Nematoda</taxon>
        <taxon>Chromadorea</taxon>
        <taxon>Rhabditida</taxon>
        <taxon>Spirurina</taxon>
        <taxon>Ascaridomorpha</taxon>
        <taxon>Ascaridoidea</taxon>
        <taxon>Ascarididae</taxon>
        <taxon>Ascaris</taxon>
    </lineage>
</organism>
<proteinExistence type="predicted"/>